<dbReference type="InterPro" id="IPR005000">
    <property type="entry name" value="Aldolase/citrate-lyase_domain"/>
</dbReference>
<dbReference type="InterPro" id="IPR011206">
    <property type="entry name" value="Citrate_lyase_beta/mcl1/mcl2"/>
</dbReference>
<gene>
    <name evidence="7" type="ORF">EV675_5326</name>
</gene>
<feature type="domain" description="HpcH/HpaI aldolase/citrate lyase" evidence="6">
    <location>
        <begin position="5"/>
        <end position="212"/>
    </location>
</feature>
<feature type="binding site" evidence="4">
    <location>
        <position position="64"/>
    </location>
    <ligand>
        <name>substrate</name>
    </ligand>
</feature>
<dbReference type="PANTHER" id="PTHR32308:SF10">
    <property type="entry name" value="CITRATE LYASE SUBUNIT BETA"/>
    <property type="match status" value="1"/>
</dbReference>
<dbReference type="GO" id="GO:0016829">
    <property type="term" value="F:lyase activity"/>
    <property type="evidence" value="ECO:0007669"/>
    <property type="project" value="UniProtKB-KW"/>
</dbReference>
<dbReference type="InterPro" id="IPR015813">
    <property type="entry name" value="Pyrv/PenolPyrv_kinase-like_dom"/>
</dbReference>
<evidence type="ECO:0000256" key="4">
    <source>
        <dbReference type="PIRSR" id="PIRSR015582-1"/>
    </source>
</evidence>
<dbReference type="SUPFAM" id="SSF51621">
    <property type="entry name" value="Phosphoenolpyruvate/pyruvate domain"/>
    <property type="match status" value="1"/>
</dbReference>
<keyword evidence="2 5" id="KW-0479">Metal-binding</keyword>
<sequence length="271" mass="27843">MTRVRSALFVPGDRPERLPKALASGADAVIVDLEDAVEPGAKDAARAAVAASLRGCADGAVVVRINAVRTAWFDEDIALCAASPAVAAVMLPKAESAADVARAAAAARPVWPLIESARGVLALEAIAGAPGVGRLVFGSLDFALDLDLDPVSVAGRAVLDDVRHRMLLHARAADLPAPLDGVHPQLDDTDGLRAEAARARGAGMGGMLCVHPRQVAAINEAFSPSEAELAGARRVVLAAAGQRGAFRLDGKMVDAPVLARARRTMEAAGEP</sequence>
<dbReference type="Pfam" id="PF03328">
    <property type="entry name" value="HpcH_HpaI"/>
    <property type="match status" value="1"/>
</dbReference>
<keyword evidence="3 5" id="KW-0460">Magnesium</keyword>
<dbReference type="AlphaFoldDB" id="A0A4Q7N9A5"/>
<protein>
    <submittedName>
        <fullName evidence="7">(S)-citramalyl-CoA lyase</fullName>
    </submittedName>
</protein>
<organism evidence="7 8">
    <name type="scientific">Pigmentiphaga kullae</name>
    <dbReference type="NCBI Taxonomy" id="151784"/>
    <lineage>
        <taxon>Bacteria</taxon>
        <taxon>Pseudomonadati</taxon>
        <taxon>Pseudomonadota</taxon>
        <taxon>Betaproteobacteria</taxon>
        <taxon>Burkholderiales</taxon>
        <taxon>Alcaligenaceae</taxon>
        <taxon>Pigmentiphaga</taxon>
    </lineage>
</organism>
<dbReference type="RefSeq" id="WP_130361562.1">
    <property type="nucleotide sequence ID" value="NZ_SGXC01000003.1"/>
</dbReference>
<evidence type="ECO:0000313" key="8">
    <source>
        <dbReference type="Proteomes" id="UP000292445"/>
    </source>
</evidence>
<dbReference type="InterPro" id="IPR040442">
    <property type="entry name" value="Pyrv_kinase-like_dom_sf"/>
</dbReference>
<feature type="binding site" evidence="5">
    <location>
        <position position="141"/>
    </location>
    <ligand>
        <name>Mg(2+)</name>
        <dbReference type="ChEBI" id="CHEBI:18420"/>
    </ligand>
</feature>
<dbReference type="Gene3D" id="3.20.20.60">
    <property type="entry name" value="Phosphoenolpyruvate-binding domains"/>
    <property type="match status" value="1"/>
</dbReference>
<dbReference type="OrthoDB" id="348111at2"/>
<evidence type="ECO:0000259" key="6">
    <source>
        <dbReference type="Pfam" id="PF03328"/>
    </source>
</evidence>
<reference evidence="7 8" key="1">
    <citation type="submission" date="2019-02" db="EMBL/GenBank/DDBJ databases">
        <title>Genomic Encyclopedia of Type Strains, Phase IV (KMG-IV): sequencing the most valuable type-strain genomes for metagenomic binning, comparative biology and taxonomic classification.</title>
        <authorList>
            <person name="Goeker M."/>
        </authorList>
    </citation>
    <scope>NUCLEOTIDE SEQUENCE [LARGE SCALE GENOMIC DNA]</scope>
    <source>
        <strain evidence="7 8">K24</strain>
    </source>
</reference>
<evidence type="ECO:0000256" key="3">
    <source>
        <dbReference type="ARBA" id="ARBA00022842"/>
    </source>
</evidence>
<evidence type="ECO:0000313" key="7">
    <source>
        <dbReference type="EMBL" id="RZS78670.1"/>
    </source>
</evidence>
<accession>A0A4Q7N9A5</accession>
<evidence type="ECO:0000256" key="5">
    <source>
        <dbReference type="PIRSR" id="PIRSR015582-2"/>
    </source>
</evidence>
<keyword evidence="7" id="KW-0456">Lyase</keyword>
<feature type="binding site" evidence="5">
    <location>
        <position position="115"/>
    </location>
    <ligand>
        <name>Mg(2+)</name>
        <dbReference type="ChEBI" id="CHEBI:18420"/>
    </ligand>
</feature>
<evidence type="ECO:0000256" key="1">
    <source>
        <dbReference type="ARBA" id="ARBA00001946"/>
    </source>
</evidence>
<dbReference type="PIRSF" id="PIRSF015582">
    <property type="entry name" value="Cit_lyase_B"/>
    <property type="match status" value="1"/>
</dbReference>
<keyword evidence="8" id="KW-1185">Reference proteome</keyword>
<name>A0A4Q7N9A5_9BURK</name>
<evidence type="ECO:0000256" key="2">
    <source>
        <dbReference type="ARBA" id="ARBA00022723"/>
    </source>
</evidence>
<dbReference type="GO" id="GO:0006107">
    <property type="term" value="P:oxaloacetate metabolic process"/>
    <property type="evidence" value="ECO:0007669"/>
    <property type="project" value="TreeGrafter"/>
</dbReference>
<proteinExistence type="predicted"/>
<dbReference type="GO" id="GO:0000287">
    <property type="term" value="F:magnesium ion binding"/>
    <property type="evidence" value="ECO:0007669"/>
    <property type="project" value="TreeGrafter"/>
</dbReference>
<feature type="binding site" evidence="4">
    <location>
        <position position="115"/>
    </location>
    <ligand>
        <name>substrate</name>
    </ligand>
</feature>
<dbReference type="PANTHER" id="PTHR32308">
    <property type="entry name" value="LYASE BETA SUBUNIT, PUTATIVE (AFU_ORTHOLOGUE AFUA_4G13030)-RELATED"/>
    <property type="match status" value="1"/>
</dbReference>
<comment type="cofactor">
    <cofactor evidence="1">
        <name>Mg(2+)</name>
        <dbReference type="ChEBI" id="CHEBI:18420"/>
    </cofactor>
</comment>
<dbReference type="Proteomes" id="UP000292445">
    <property type="component" value="Unassembled WGS sequence"/>
</dbReference>
<dbReference type="EMBL" id="SGXC01000003">
    <property type="protein sequence ID" value="RZS78670.1"/>
    <property type="molecule type" value="Genomic_DNA"/>
</dbReference>
<comment type="caution">
    <text evidence="7">The sequence shown here is derived from an EMBL/GenBank/DDBJ whole genome shotgun (WGS) entry which is preliminary data.</text>
</comment>